<evidence type="ECO:0000313" key="2">
    <source>
        <dbReference type="EMBL" id="SHN40250.1"/>
    </source>
</evidence>
<protein>
    <recommendedName>
        <fullName evidence="4">DUF1294 domain-containing protein</fullName>
    </recommendedName>
</protein>
<dbReference type="GO" id="GO:0003676">
    <property type="term" value="F:nucleic acid binding"/>
    <property type="evidence" value="ECO:0007669"/>
    <property type="project" value="InterPro"/>
</dbReference>
<dbReference type="InterPro" id="IPR012156">
    <property type="entry name" value="Cold_shock_CspA"/>
</dbReference>
<dbReference type="InterPro" id="IPR010718">
    <property type="entry name" value="DUF1294"/>
</dbReference>
<dbReference type="STRING" id="551987.SAMN05192549_110184"/>
<gene>
    <name evidence="2" type="ORF">SAMN05192549_110184</name>
</gene>
<keyword evidence="1" id="KW-0472">Membrane</keyword>
<keyword evidence="1" id="KW-1133">Transmembrane helix</keyword>
<keyword evidence="1" id="KW-0812">Transmembrane</keyword>
<proteinExistence type="predicted"/>
<dbReference type="Proteomes" id="UP000184339">
    <property type="component" value="Unassembled WGS sequence"/>
</dbReference>
<evidence type="ECO:0000256" key="1">
    <source>
        <dbReference type="SAM" id="Phobius"/>
    </source>
</evidence>
<feature type="transmembrane region" description="Helical" evidence="1">
    <location>
        <begin position="57"/>
        <end position="77"/>
    </location>
</feature>
<dbReference type="EMBL" id="FRCX01000010">
    <property type="protein sequence ID" value="SHN40250.1"/>
    <property type="molecule type" value="Genomic_DNA"/>
</dbReference>
<reference evidence="3" key="1">
    <citation type="submission" date="2016-11" db="EMBL/GenBank/DDBJ databases">
        <authorList>
            <person name="Varghese N."/>
            <person name="Submissions S."/>
        </authorList>
    </citation>
    <scope>NUCLEOTIDE SEQUENCE [LARGE SCALE GENOMIC DNA]</scope>
    <source>
        <strain evidence="3">Sac-22</strain>
    </source>
</reference>
<evidence type="ECO:0008006" key="4">
    <source>
        <dbReference type="Google" id="ProtNLM"/>
    </source>
</evidence>
<dbReference type="RefSeq" id="WP_229255782.1">
    <property type="nucleotide sequence ID" value="NZ_FRCX01000010.1"/>
</dbReference>
<sequence length="80" mass="8812">MACFITYAVDKSAAVHQRQRISENALLLLGFCCGWPGGLLAQQWLRHKTSKTSFRIRFWITVALNVATAALLVQYAASAG</sequence>
<dbReference type="Pfam" id="PF06961">
    <property type="entry name" value="DUF1294"/>
    <property type="match status" value="1"/>
</dbReference>
<organism evidence="2 3">
    <name type="scientific">Duganella sacchari</name>
    <dbReference type="NCBI Taxonomy" id="551987"/>
    <lineage>
        <taxon>Bacteria</taxon>
        <taxon>Pseudomonadati</taxon>
        <taxon>Pseudomonadota</taxon>
        <taxon>Betaproteobacteria</taxon>
        <taxon>Burkholderiales</taxon>
        <taxon>Oxalobacteraceae</taxon>
        <taxon>Telluria group</taxon>
        <taxon>Duganella</taxon>
    </lineage>
</organism>
<keyword evidence="3" id="KW-1185">Reference proteome</keyword>
<evidence type="ECO:0000313" key="3">
    <source>
        <dbReference type="Proteomes" id="UP000184339"/>
    </source>
</evidence>
<dbReference type="PIRSF" id="PIRSF002599">
    <property type="entry name" value="Cold_shock_A"/>
    <property type="match status" value="1"/>
</dbReference>
<accession>A0A1M7R579</accession>
<dbReference type="AlphaFoldDB" id="A0A1M7R579"/>
<name>A0A1M7R579_9BURK</name>